<sequence>MNIAEYVILKIILIEFARIKPTAPADLISRIFRMT</sequence>
<evidence type="ECO:0000313" key="1">
    <source>
        <dbReference type="EMBL" id="MBX17671.1"/>
    </source>
</evidence>
<accession>A0A2P2LI80</accession>
<dbReference type="EMBL" id="GGEC01037187">
    <property type="protein sequence ID" value="MBX17671.1"/>
    <property type="molecule type" value="Transcribed_RNA"/>
</dbReference>
<dbReference type="AlphaFoldDB" id="A0A2P2LI80"/>
<organism evidence="1">
    <name type="scientific">Rhizophora mucronata</name>
    <name type="common">Asiatic mangrove</name>
    <dbReference type="NCBI Taxonomy" id="61149"/>
    <lineage>
        <taxon>Eukaryota</taxon>
        <taxon>Viridiplantae</taxon>
        <taxon>Streptophyta</taxon>
        <taxon>Embryophyta</taxon>
        <taxon>Tracheophyta</taxon>
        <taxon>Spermatophyta</taxon>
        <taxon>Magnoliopsida</taxon>
        <taxon>eudicotyledons</taxon>
        <taxon>Gunneridae</taxon>
        <taxon>Pentapetalae</taxon>
        <taxon>rosids</taxon>
        <taxon>fabids</taxon>
        <taxon>Malpighiales</taxon>
        <taxon>Rhizophoraceae</taxon>
        <taxon>Rhizophora</taxon>
    </lineage>
</organism>
<reference evidence="1" key="1">
    <citation type="submission" date="2018-02" db="EMBL/GenBank/DDBJ databases">
        <title>Rhizophora mucronata_Transcriptome.</title>
        <authorList>
            <person name="Meera S.P."/>
            <person name="Sreeshan A."/>
            <person name="Augustine A."/>
        </authorList>
    </citation>
    <scope>NUCLEOTIDE SEQUENCE</scope>
    <source>
        <tissue evidence="1">Leaf</tissue>
    </source>
</reference>
<name>A0A2P2LI80_RHIMU</name>
<proteinExistence type="predicted"/>
<protein>
    <submittedName>
        <fullName evidence="1">Protein RFT1 homolog isoform X2</fullName>
    </submittedName>
</protein>